<dbReference type="Proteomes" id="UP000274762">
    <property type="component" value="Unassembled WGS sequence"/>
</dbReference>
<dbReference type="Pfam" id="PF00903">
    <property type="entry name" value="Glyoxalase"/>
    <property type="match status" value="1"/>
</dbReference>
<comment type="caution">
    <text evidence="2">The sequence shown here is derived from an EMBL/GenBank/DDBJ whole genome shotgun (WGS) entry which is preliminary data.</text>
</comment>
<dbReference type="InterPro" id="IPR037523">
    <property type="entry name" value="VOC_core"/>
</dbReference>
<evidence type="ECO:0000313" key="3">
    <source>
        <dbReference type="Proteomes" id="UP000274762"/>
    </source>
</evidence>
<dbReference type="OrthoDB" id="9791602at2"/>
<dbReference type="PROSITE" id="PS51819">
    <property type="entry name" value="VOC"/>
    <property type="match status" value="1"/>
</dbReference>
<evidence type="ECO:0000313" key="2">
    <source>
        <dbReference type="EMBL" id="RKR79805.1"/>
    </source>
</evidence>
<feature type="domain" description="VOC" evidence="1">
    <location>
        <begin position="2"/>
        <end position="136"/>
    </location>
</feature>
<dbReference type="EMBL" id="RBKV01000002">
    <property type="protein sequence ID" value="RKR79805.1"/>
    <property type="molecule type" value="Genomic_DNA"/>
</dbReference>
<name>A0A495ISQ9_WILMA</name>
<reference evidence="2 3" key="1">
    <citation type="submission" date="2018-10" db="EMBL/GenBank/DDBJ databases">
        <title>Sequencing the genomes of 1000 actinobacteria strains.</title>
        <authorList>
            <person name="Klenk H.-P."/>
        </authorList>
    </citation>
    <scope>NUCLEOTIDE SEQUENCE [LARGE SCALE GENOMIC DNA]</scope>
    <source>
        <strain evidence="2 3">DSM 44343</strain>
    </source>
</reference>
<dbReference type="AlphaFoldDB" id="A0A495ISQ9"/>
<evidence type="ECO:0000259" key="1">
    <source>
        <dbReference type="PROSITE" id="PS51819"/>
    </source>
</evidence>
<dbReference type="RefSeq" id="WP_062800741.1">
    <property type="nucleotide sequence ID" value="NZ_CBCRXS010000019.1"/>
</dbReference>
<proteinExistence type="predicted"/>
<sequence length="141" mass="15183">MSLLRVVPALPVERIVLGVEFYCTRLGFTVIASDEGFAKLVREGAEVHLWAAFDDDWRARSDFVAMPICSGAESFIAGTASCRIETDGLDELYREMAAAQVLHPGDAGAGPTDTEWGTREFAVLDLAGNLLTFFSPVAPGT</sequence>
<dbReference type="InterPro" id="IPR029068">
    <property type="entry name" value="Glyas_Bleomycin-R_OHBP_Dase"/>
</dbReference>
<dbReference type="InterPro" id="IPR004360">
    <property type="entry name" value="Glyas_Fos-R_dOase_dom"/>
</dbReference>
<dbReference type="SUPFAM" id="SSF54593">
    <property type="entry name" value="Glyoxalase/Bleomycin resistance protein/Dihydroxybiphenyl dioxygenase"/>
    <property type="match status" value="1"/>
</dbReference>
<protein>
    <recommendedName>
        <fullName evidence="1">VOC domain-containing protein</fullName>
    </recommendedName>
</protein>
<organism evidence="2 3">
    <name type="scientific">Williamsia marianensis</name>
    <dbReference type="NCBI Taxonomy" id="85044"/>
    <lineage>
        <taxon>Bacteria</taxon>
        <taxon>Bacillati</taxon>
        <taxon>Actinomycetota</taxon>
        <taxon>Actinomycetes</taxon>
        <taxon>Mycobacteriales</taxon>
        <taxon>Nocardiaceae</taxon>
        <taxon>Williamsia</taxon>
    </lineage>
</organism>
<dbReference type="Gene3D" id="3.10.180.10">
    <property type="entry name" value="2,3-Dihydroxybiphenyl 1,2-Dioxygenase, domain 1"/>
    <property type="match status" value="1"/>
</dbReference>
<gene>
    <name evidence="2" type="ORF">DFJ75_4945</name>
</gene>
<accession>A0A495ISQ9</accession>